<dbReference type="Pfam" id="PF21088">
    <property type="entry name" value="MS_channel_1st"/>
    <property type="match status" value="1"/>
</dbReference>
<evidence type="ECO:0000256" key="2">
    <source>
        <dbReference type="ARBA" id="ARBA00008017"/>
    </source>
</evidence>
<sequence>MDWTMNDLPQWLRTQGPTWAWAWGSGLGAGVLLALALRVVRQQVLGRLQRRSAHGPTVLHDVALAAVRATRGWALTLGAAAVGLRLVAAQGALPERLAAQVDPALLVVVVLQIGLWLQAGLSAWLQQRQAARAAQDDVRLQSHIAIVEFVARILMWSLLLLLLLDNLGFNITALVASLGIGGIAVALAVQNILGDLFASLSIAIDKPFLVGDAIQVDGLSGTVRQVGLKTTRIQATSGEELVMSNADLLKSRIRNFKRMDERRVSFRFGVTYDTPADVLAGIPAIVRRLVETAGKARFDRCHLVELGASSLDFEVVYHVTTPSYMDYMDLQQTLNLGLLRELPPLGAAFAFPTQTLNVAGPPAAARTLTTTLATGSAPTVAPPAGPAAGPAAGAGGGRPTVEPPRPRVAAA</sequence>
<keyword evidence="12" id="KW-1185">Reference proteome</keyword>
<dbReference type="Gene3D" id="3.30.70.100">
    <property type="match status" value="1"/>
</dbReference>
<organism evidence="11 12">
    <name type="scientific">Pseudaquabacterium rugosum</name>
    <dbReference type="NCBI Taxonomy" id="2984194"/>
    <lineage>
        <taxon>Bacteria</taxon>
        <taxon>Pseudomonadati</taxon>
        <taxon>Pseudomonadota</taxon>
        <taxon>Betaproteobacteria</taxon>
        <taxon>Burkholderiales</taxon>
        <taxon>Sphaerotilaceae</taxon>
        <taxon>Pseudaquabacterium</taxon>
    </lineage>
</organism>
<evidence type="ECO:0000256" key="5">
    <source>
        <dbReference type="ARBA" id="ARBA00022989"/>
    </source>
</evidence>
<comment type="similarity">
    <text evidence="2">Belongs to the MscS (TC 1.A.23) family.</text>
</comment>
<feature type="region of interest" description="Disordered" evidence="7">
    <location>
        <begin position="375"/>
        <end position="411"/>
    </location>
</feature>
<evidence type="ECO:0000259" key="9">
    <source>
        <dbReference type="Pfam" id="PF00924"/>
    </source>
</evidence>
<evidence type="ECO:0000256" key="8">
    <source>
        <dbReference type="SAM" id="Phobius"/>
    </source>
</evidence>
<gene>
    <name evidence="11" type="ORF">AACH11_12155</name>
</gene>
<evidence type="ECO:0000256" key="4">
    <source>
        <dbReference type="ARBA" id="ARBA00022692"/>
    </source>
</evidence>
<feature type="domain" description="Mechanosensitive ion channel MscS" evidence="9">
    <location>
        <begin position="191"/>
        <end position="258"/>
    </location>
</feature>
<dbReference type="RefSeq" id="WP_341374497.1">
    <property type="nucleotide sequence ID" value="NZ_JBBUTF010000009.1"/>
</dbReference>
<name>A0ABU9BCI0_9BURK</name>
<evidence type="ECO:0000313" key="12">
    <source>
        <dbReference type="Proteomes" id="UP001368500"/>
    </source>
</evidence>
<keyword evidence="4 8" id="KW-0812">Transmembrane</keyword>
<dbReference type="Pfam" id="PF00924">
    <property type="entry name" value="MS_channel_2nd"/>
    <property type="match status" value="1"/>
</dbReference>
<feature type="transmembrane region" description="Helical" evidence="8">
    <location>
        <begin position="105"/>
        <end position="125"/>
    </location>
</feature>
<feature type="domain" description="Mechanosensitive ion channel transmembrane helices 2/3" evidence="10">
    <location>
        <begin position="151"/>
        <end position="190"/>
    </location>
</feature>
<keyword evidence="5 8" id="KW-1133">Transmembrane helix</keyword>
<keyword evidence="3" id="KW-1003">Cell membrane</keyword>
<dbReference type="InterPro" id="IPR006685">
    <property type="entry name" value="MscS_channel_2nd"/>
</dbReference>
<proteinExistence type="inferred from homology"/>
<dbReference type="PANTHER" id="PTHR30566">
    <property type="entry name" value="YNAI-RELATED MECHANOSENSITIVE ION CHANNEL"/>
    <property type="match status" value="1"/>
</dbReference>
<keyword evidence="6 8" id="KW-0472">Membrane</keyword>
<comment type="caution">
    <text evidence="11">The sequence shown here is derived from an EMBL/GenBank/DDBJ whole genome shotgun (WGS) entry which is preliminary data.</text>
</comment>
<dbReference type="EMBL" id="JBBUTF010000009">
    <property type="protein sequence ID" value="MEK8026715.1"/>
    <property type="molecule type" value="Genomic_DNA"/>
</dbReference>
<dbReference type="Gene3D" id="2.30.30.60">
    <property type="match status" value="1"/>
</dbReference>
<dbReference type="InterPro" id="IPR011014">
    <property type="entry name" value="MscS_channel_TM-2"/>
</dbReference>
<evidence type="ECO:0000256" key="6">
    <source>
        <dbReference type="ARBA" id="ARBA00023136"/>
    </source>
</evidence>
<evidence type="ECO:0000256" key="3">
    <source>
        <dbReference type="ARBA" id="ARBA00022475"/>
    </source>
</evidence>
<feature type="transmembrane region" description="Helical" evidence="8">
    <location>
        <begin position="20"/>
        <end position="40"/>
    </location>
</feature>
<dbReference type="InterPro" id="IPR049142">
    <property type="entry name" value="MS_channel_1st"/>
</dbReference>
<protein>
    <submittedName>
        <fullName evidence="11">Mechanosensitive ion channel family protein</fullName>
    </submittedName>
</protein>
<comment type="subcellular location">
    <subcellularLocation>
        <location evidence="1">Cell membrane</location>
        <topology evidence="1">Multi-pass membrane protein</topology>
    </subcellularLocation>
</comment>
<evidence type="ECO:0000259" key="10">
    <source>
        <dbReference type="Pfam" id="PF21088"/>
    </source>
</evidence>
<dbReference type="PANTHER" id="PTHR30566:SF25">
    <property type="entry name" value="INNER MEMBRANE PROTEIN"/>
    <property type="match status" value="1"/>
</dbReference>
<accession>A0ABU9BCI0</accession>
<dbReference type="SUPFAM" id="SSF82861">
    <property type="entry name" value="Mechanosensitive channel protein MscS (YggB), transmembrane region"/>
    <property type="match status" value="1"/>
</dbReference>
<dbReference type="InterPro" id="IPR010920">
    <property type="entry name" value="LSM_dom_sf"/>
</dbReference>
<dbReference type="Proteomes" id="UP001368500">
    <property type="component" value="Unassembled WGS sequence"/>
</dbReference>
<feature type="transmembrane region" description="Helical" evidence="8">
    <location>
        <begin position="169"/>
        <end position="189"/>
    </location>
</feature>
<reference evidence="11 12" key="1">
    <citation type="submission" date="2024-04" db="EMBL/GenBank/DDBJ databases">
        <title>Novel species of the genus Ideonella isolated from streams.</title>
        <authorList>
            <person name="Lu H."/>
        </authorList>
    </citation>
    <scope>NUCLEOTIDE SEQUENCE [LARGE SCALE GENOMIC DNA]</scope>
    <source>
        <strain evidence="11 12">BYS139W</strain>
    </source>
</reference>
<evidence type="ECO:0000256" key="7">
    <source>
        <dbReference type="SAM" id="MobiDB-lite"/>
    </source>
</evidence>
<dbReference type="Gene3D" id="1.10.287.1260">
    <property type="match status" value="1"/>
</dbReference>
<evidence type="ECO:0000256" key="1">
    <source>
        <dbReference type="ARBA" id="ARBA00004651"/>
    </source>
</evidence>
<feature type="transmembrane region" description="Helical" evidence="8">
    <location>
        <begin position="145"/>
        <end position="163"/>
    </location>
</feature>
<dbReference type="InterPro" id="IPR023408">
    <property type="entry name" value="MscS_beta-dom_sf"/>
</dbReference>
<dbReference type="InterPro" id="IPR011066">
    <property type="entry name" value="MscS_channel_C_sf"/>
</dbReference>
<dbReference type="SUPFAM" id="SSF50182">
    <property type="entry name" value="Sm-like ribonucleoproteins"/>
    <property type="match status" value="1"/>
</dbReference>
<dbReference type="SUPFAM" id="SSF82689">
    <property type="entry name" value="Mechanosensitive channel protein MscS (YggB), C-terminal domain"/>
    <property type="match status" value="1"/>
</dbReference>
<evidence type="ECO:0000313" key="11">
    <source>
        <dbReference type="EMBL" id="MEK8026715.1"/>
    </source>
</evidence>